<dbReference type="Proteomes" id="UP000827872">
    <property type="component" value="Linkage Group LG14"/>
</dbReference>
<comment type="caution">
    <text evidence="1">The sequence shown here is derived from an EMBL/GenBank/DDBJ whole genome shotgun (WGS) entry which is preliminary data.</text>
</comment>
<keyword evidence="2" id="KW-1185">Reference proteome</keyword>
<name>A0ACB8EBD7_9SAUR</name>
<evidence type="ECO:0000313" key="1">
    <source>
        <dbReference type="EMBL" id="KAH7989669.1"/>
    </source>
</evidence>
<dbReference type="EMBL" id="CM037627">
    <property type="protein sequence ID" value="KAH7989669.1"/>
    <property type="molecule type" value="Genomic_DNA"/>
</dbReference>
<gene>
    <name evidence="1" type="ORF">K3G42_012695</name>
</gene>
<protein>
    <submittedName>
        <fullName evidence="1">Uncharacterized protein</fullName>
    </submittedName>
</protein>
<reference evidence="1" key="1">
    <citation type="submission" date="2021-08" db="EMBL/GenBank/DDBJ databases">
        <title>The first chromosome-level gecko genome reveals the dynamic sex chromosomes of Neotropical dwarf geckos (Sphaerodactylidae: Sphaerodactylus).</title>
        <authorList>
            <person name="Pinto B.J."/>
            <person name="Keating S.E."/>
            <person name="Gamble T."/>
        </authorList>
    </citation>
    <scope>NUCLEOTIDE SEQUENCE</scope>
    <source>
        <strain evidence="1">TG3544</strain>
    </source>
</reference>
<accession>A0ACB8EBD7</accession>
<proteinExistence type="predicted"/>
<evidence type="ECO:0000313" key="2">
    <source>
        <dbReference type="Proteomes" id="UP000827872"/>
    </source>
</evidence>
<organism evidence="1 2">
    <name type="scientific">Sphaerodactylus townsendi</name>
    <dbReference type="NCBI Taxonomy" id="933632"/>
    <lineage>
        <taxon>Eukaryota</taxon>
        <taxon>Metazoa</taxon>
        <taxon>Chordata</taxon>
        <taxon>Craniata</taxon>
        <taxon>Vertebrata</taxon>
        <taxon>Euteleostomi</taxon>
        <taxon>Lepidosauria</taxon>
        <taxon>Squamata</taxon>
        <taxon>Bifurcata</taxon>
        <taxon>Gekkota</taxon>
        <taxon>Sphaerodactylidae</taxon>
        <taxon>Sphaerodactylus</taxon>
    </lineage>
</organism>
<sequence>MTMHVCYSTLEEHTSNFSGDNPPIRKRPFLIEPRSTDNGASKTDLIPMAAKPNWNLQKQNHFNVNRARTQFCCYGSRNRSRGQITVMMYFGRGEGPRKRSARQLDWWLSQHL</sequence>